<dbReference type="HOGENOM" id="CLU_010790_2_0_1"/>
<dbReference type="Pfam" id="PF12937">
    <property type="entry name" value="F-box-like"/>
    <property type="match status" value="1"/>
</dbReference>
<evidence type="ECO:0000313" key="3">
    <source>
        <dbReference type="EMBL" id="KIM47711.1"/>
    </source>
</evidence>
<gene>
    <name evidence="3" type="ORF">M413DRAFT_439385</name>
</gene>
<dbReference type="InterPro" id="IPR036047">
    <property type="entry name" value="F-box-like_dom_sf"/>
</dbReference>
<feature type="domain" description="F-box" evidence="2">
    <location>
        <begin position="75"/>
        <end position="124"/>
    </location>
</feature>
<feature type="region of interest" description="Disordered" evidence="1">
    <location>
        <begin position="1"/>
        <end position="66"/>
    </location>
</feature>
<dbReference type="CDD" id="cd09917">
    <property type="entry name" value="F-box_SF"/>
    <property type="match status" value="1"/>
</dbReference>
<dbReference type="EMBL" id="KN831769">
    <property type="protein sequence ID" value="KIM47711.1"/>
    <property type="molecule type" value="Genomic_DNA"/>
</dbReference>
<dbReference type="SMART" id="SM00256">
    <property type="entry name" value="FBOX"/>
    <property type="match status" value="1"/>
</dbReference>
<evidence type="ECO:0000259" key="2">
    <source>
        <dbReference type="PROSITE" id="PS50181"/>
    </source>
</evidence>
<dbReference type="Proteomes" id="UP000053424">
    <property type="component" value="Unassembled WGS sequence"/>
</dbReference>
<organism evidence="3 4">
    <name type="scientific">Hebeloma cylindrosporum</name>
    <dbReference type="NCBI Taxonomy" id="76867"/>
    <lineage>
        <taxon>Eukaryota</taxon>
        <taxon>Fungi</taxon>
        <taxon>Dikarya</taxon>
        <taxon>Basidiomycota</taxon>
        <taxon>Agaricomycotina</taxon>
        <taxon>Agaricomycetes</taxon>
        <taxon>Agaricomycetidae</taxon>
        <taxon>Agaricales</taxon>
        <taxon>Agaricineae</taxon>
        <taxon>Hymenogastraceae</taxon>
        <taxon>Hebeloma</taxon>
    </lineage>
</organism>
<name>A0A0C3CV44_HEBCY</name>
<proteinExistence type="predicted"/>
<dbReference type="OrthoDB" id="2322499at2759"/>
<keyword evidence="4" id="KW-1185">Reference proteome</keyword>
<reference evidence="4" key="2">
    <citation type="submission" date="2015-01" db="EMBL/GenBank/DDBJ databases">
        <title>Evolutionary Origins and Diversification of the Mycorrhizal Mutualists.</title>
        <authorList>
            <consortium name="DOE Joint Genome Institute"/>
            <consortium name="Mycorrhizal Genomics Consortium"/>
            <person name="Kohler A."/>
            <person name="Kuo A."/>
            <person name="Nagy L.G."/>
            <person name="Floudas D."/>
            <person name="Copeland A."/>
            <person name="Barry K.W."/>
            <person name="Cichocki N."/>
            <person name="Veneault-Fourrey C."/>
            <person name="LaButti K."/>
            <person name="Lindquist E.A."/>
            <person name="Lipzen A."/>
            <person name="Lundell T."/>
            <person name="Morin E."/>
            <person name="Murat C."/>
            <person name="Riley R."/>
            <person name="Ohm R."/>
            <person name="Sun H."/>
            <person name="Tunlid A."/>
            <person name="Henrissat B."/>
            <person name="Grigoriev I.V."/>
            <person name="Hibbett D.S."/>
            <person name="Martin F."/>
        </authorList>
    </citation>
    <scope>NUCLEOTIDE SEQUENCE [LARGE SCALE GENOMIC DNA]</scope>
    <source>
        <strain evidence="4">h7</strain>
    </source>
</reference>
<sequence length="752" mass="85816">MDAEPPQATADVQLSSTIPAPRTLRARKVSSKTADNPVRKRGKANSNQGHEKSEIDQGGSGEKTGPKRKRIYGKLVELPNMPLDILFEIFSHLMPLDLLRLARTTKDFRKLLMRRSSISLWKSVLRNISGLPECPPWMSEPAWVNLVFYPHCHFCLTHTPNIEWRFRARICGKCSKECLGEFMLFQYIFTGTPHSSNLESLIPCRPGKRHKMAYLMADLLKLNEEYNAIEGDEAREAYIHTRKQNARDIITHSIACESWAKSQNQSRELELRQLREGRKAAIIQKLKDLGWAQDIAGIRYPDSLDQHKLVDRPQRLTEKIWSHIKDPILEYMELMRQKRLQRERNALIIIRKAVAVEVFRTFKKAKILEGNQVMPEAPDFCDFGPVKEIINRPADVEVVASTFDWTIPLLPDLISSWRSKVDAAMAEVVKQSIFVKLPEDSENPEYSRRSQPANVILSDEQALQKVKRAATAFVCKNCAPEDESDDPWSYYTPPPRRPTQLLFYPQVLMHSCLTRQYGRLDELVHDPSKSLGSYGLLERTCWRAQLNVDNYASGIAEAVIRYVGLDPTTATSDDMDQLDDRFICRSCSKKSPAQGGSGDGSENFWYDWRSLVAHLAFCLHSTAASDLEKNLFRFEPNQQSDEVKTAENALKISTIKEWSCFHCLDTTNEKAPSTLAAIKQHIITSHSIEDPVMNQDYFKSFSGPDITSNSFQRAALKVRFANGNLSVVVEEDDESDILDEHGFYLMYDSDTY</sequence>
<dbReference type="AlphaFoldDB" id="A0A0C3CV44"/>
<dbReference type="PROSITE" id="PS50181">
    <property type="entry name" value="FBOX"/>
    <property type="match status" value="1"/>
</dbReference>
<dbReference type="SUPFAM" id="SSF81383">
    <property type="entry name" value="F-box domain"/>
    <property type="match status" value="1"/>
</dbReference>
<protein>
    <recommendedName>
        <fullName evidence="2">F-box domain-containing protein</fullName>
    </recommendedName>
</protein>
<dbReference type="STRING" id="686832.A0A0C3CV44"/>
<reference evidence="3 4" key="1">
    <citation type="submission" date="2014-04" db="EMBL/GenBank/DDBJ databases">
        <authorList>
            <consortium name="DOE Joint Genome Institute"/>
            <person name="Kuo A."/>
            <person name="Gay G."/>
            <person name="Dore J."/>
            <person name="Kohler A."/>
            <person name="Nagy L.G."/>
            <person name="Floudas D."/>
            <person name="Copeland A."/>
            <person name="Barry K.W."/>
            <person name="Cichocki N."/>
            <person name="Veneault-Fourrey C."/>
            <person name="LaButti K."/>
            <person name="Lindquist E.A."/>
            <person name="Lipzen A."/>
            <person name="Lundell T."/>
            <person name="Morin E."/>
            <person name="Murat C."/>
            <person name="Sun H."/>
            <person name="Tunlid A."/>
            <person name="Henrissat B."/>
            <person name="Grigoriev I.V."/>
            <person name="Hibbett D.S."/>
            <person name="Martin F."/>
            <person name="Nordberg H.P."/>
            <person name="Cantor M.N."/>
            <person name="Hua S.X."/>
        </authorList>
    </citation>
    <scope>NUCLEOTIDE SEQUENCE [LARGE SCALE GENOMIC DNA]</scope>
    <source>
        <strain evidence="4">h7</strain>
    </source>
</reference>
<evidence type="ECO:0000313" key="4">
    <source>
        <dbReference type="Proteomes" id="UP000053424"/>
    </source>
</evidence>
<evidence type="ECO:0000256" key="1">
    <source>
        <dbReference type="SAM" id="MobiDB-lite"/>
    </source>
</evidence>
<accession>A0A0C3CV44</accession>
<dbReference type="InterPro" id="IPR001810">
    <property type="entry name" value="F-box_dom"/>
</dbReference>